<name>A0ACA9QAR4_9GLOM</name>
<reference evidence="1" key="1">
    <citation type="submission" date="2021-06" db="EMBL/GenBank/DDBJ databases">
        <authorList>
            <person name="Kallberg Y."/>
            <person name="Tangrot J."/>
            <person name="Rosling A."/>
        </authorList>
    </citation>
    <scope>NUCLEOTIDE SEQUENCE</scope>
    <source>
        <strain evidence="1">CL356</strain>
    </source>
</reference>
<evidence type="ECO:0000313" key="1">
    <source>
        <dbReference type="EMBL" id="CAG8743372.1"/>
    </source>
</evidence>
<accession>A0ACA9QAR4</accession>
<gene>
    <name evidence="1" type="ORF">ACOLOM_LOCUS12300</name>
</gene>
<evidence type="ECO:0000313" key="2">
    <source>
        <dbReference type="Proteomes" id="UP000789525"/>
    </source>
</evidence>
<organism evidence="1 2">
    <name type="scientific">Acaulospora colombiana</name>
    <dbReference type="NCBI Taxonomy" id="27376"/>
    <lineage>
        <taxon>Eukaryota</taxon>
        <taxon>Fungi</taxon>
        <taxon>Fungi incertae sedis</taxon>
        <taxon>Mucoromycota</taxon>
        <taxon>Glomeromycotina</taxon>
        <taxon>Glomeromycetes</taxon>
        <taxon>Diversisporales</taxon>
        <taxon>Acaulosporaceae</taxon>
        <taxon>Acaulospora</taxon>
    </lineage>
</organism>
<protein>
    <submittedName>
        <fullName evidence="1">14987_t:CDS:1</fullName>
    </submittedName>
</protein>
<dbReference type="Proteomes" id="UP000789525">
    <property type="component" value="Unassembled WGS sequence"/>
</dbReference>
<keyword evidence="2" id="KW-1185">Reference proteome</keyword>
<proteinExistence type="predicted"/>
<feature type="non-terminal residue" evidence="1">
    <location>
        <position position="1"/>
    </location>
</feature>
<dbReference type="EMBL" id="CAJVPT010049155">
    <property type="protein sequence ID" value="CAG8743372.1"/>
    <property type="molecule type" value="Genomic_DNA"/>
</dbReference>
<comment type="caution">
    <text evidence="1">The sequence shown here is derived from an EMBL/GenBank/DDBJ whole genome shotgun (WGS) entry which is preliminary data.</text>
</comment>
<feature type="non-terminal residue" evidence="1">
    <location>
        <position position="88"/>
    </location>
</feature>
<sequence>DKSDGAHPQVYAQQQGYSTAYSTPFPFKSSAKDSPPHIFDYDSWSNQTKVLSFPRSRLSCRSAPADVLLRSTSDYTNTHMDRIAIPTK</sequence>